<dbReference type="PANTHER" id="PTHR48061:SF46">
    <property type="entry name" value="LEUCINE-RICH REPEAT-CONTAINING N-TERMINAL PLANT-TYPE DOMAIN-CONTAINING PROTEIN"/>
    <property type="match status" value="1"/>
</dbReference>
<evidence type="ECO:0000256" key="3">
    <source>
        <dbReference type="ARBA" id="ARBA00022475"/>
    </source>
</evidence>
<sequence length="559" mass="62754">MHIGLYGNSIPISLSFIFLFFFQFETVFAAPTRHVCHPEQRDALLEFKNEFKIGKPSYICGDSFVPKTKSWANNIDCCYWDGIKCDPKSGEVIVVDLFCTGLHGRFHSDSKLYRIQSLRFLDLSYNDFSGHILTSVGNFSQLATLCLSYNNFVGEIPSSLGNLSNLKFLQLSRNNFVGEIPSSLGNLSNLIAIDFYHNNFVGEIPSSLGNLSNLDTLYLSDNNFVGEIPTSLENLSYLDILDLSDNHLVGKLPSLTRLSILRFLNVEKVFANGRNLRTLHVGHNELAGKLPRSLSKCSYLEVLNMEHNAISDTFPFWLESLQSLQVLVLHSNEFHGSLQHHHPKSASSFPELHIIDISYNSFSGILPFDFFVYLRAMYSERNRSELKYIGEERVYYQDDSLVLLNKGVEITYTRILTLLTAVDISGNRLHGEIPESIGLLKSLIVLNLSSNCFTGDIPSSLANLTMLESLDLSRNKLSGQIPPALGYLTSLSTVRVSHNQLVGQIPQGVQFQTQDSSSFEDNLGLCGRPLDKKCGDEWDSRSRFRLDLVHMSTYLAVVS</sequence>
<dbReference type="FunFam" id="3.80.10.10:FF:000213">
    <property type="entry name" value="Tyrosine-sulfated glycopeptide receptor 1"/>
    <property type="match status" value="1"/>
</dbReference>
<evidence type="ECO:0000313" key="15">
    <source>
        <dbReference type="EMBL" id="RID72200.1"/>
    </source>
</evidence>
<keyword evidence="3" id="KW-1003">Cell membrane</keyword>
<accession>A0A398A9E0</accession>
<evidence type="ECO:0000256" key="4">
    <source>
        <dbReference type="ARBA" id="ARBA00022614"/>
    </source>
</evidence>
<dbReference type="GO" id="GO:0005886">
    <property type="term" value="C:plasma membrane"/>
    <property type="evidence" value="ECO:0007669"/>
    <property type="project" value="UniProtKB-SubCell"/>
</dbReference>
<feature type="signal peptide" evidence="12">
    <location>
        <begin position="1"/>
        <end position="29"/>
    </location>
</feature>
<dbReference type="PROSITE" id="PS51450">
    <property type="entry name" value="LRR"/>
    <property type="match status" value="1"/>
</dbReference>
<dbReference type="EMBL" id="CM010630">
    <property type="protein sequence ID" value="RID72200.1"/>
    <property type="molecule type" value="Genomic_DNA"/>
</dbReference>
<dbReference type="InterPro" id="IPR001611">
    <property type="entry name" value="Leu-rich_rpt"/>
</dbReference>
<dbReference type="InterPro" id="IPR032675">
    <property type="entry name" value="LRR_dom_sf"/>
</dbReference>
<evidence type="ECO:0000256" key="6">
    <source>
        <dbReference type="ARBA" id="ARBA00022729"/>
    </source>
</evidence>
<dbReference type="FunFam" id="3.80.10.10:FF:000356">
    <property type="entry name" value="LRR receptor-like serine/threonine-protein kinase"/>
    <property type="match status" value="1"/>
</dbReference>
<dbReference type="PRINTS" id="PR00019">
    <property type="entry name" value="LEURICHRPT"/>
</dbReference>
<evidence type="ECO:0000256" key="10">
    <source>
        <dbReference type="ARBA" id="ARBA00023170"/>
    </source>
</evidence>
<evidence type="ECO:0000259" key="14">
    <source>
        <dbReference type="Pfam" id="PF23598"/>
    </source>
</evidence>
<evidence type="ECO:0000256" key="5">
    <source>
        <dbReference type="ARBA" id="ARBA00022692"/>
    </source>
</evidence>
<keyword evidence="8" id="KW-1133">Transmembrane helix</keyword>
<dbReference type="InterPro" id="IPR013210">
    <property type="entry name" value="LRR_N_plant-typ"/>
</dbReference>
<feature type="domain" description="Disease resistance R13L4/SHOC-2-like LRR" evidence="14">
    <location>
        <begin position="111"/>
        <end position="219"/>
    </location>
</feature>
<dbReference type="Pfam" id="PF13855">
    <property type="entry name" value="LRR_8"/>
    <property type="match status" value="2"/>
</dbReference>
<dbReference type="InterPro" id="IPR003591">
    <property type="entry name" value="Leu-rich_rpt_typical-subtyp"/>
</dbReference>
<dbReference type="SMART" id="SM00369">
    <property type="entry name" value="LRR_TYP"/>
    <property type="match status" value="4"/>
</dbReference>
<dbReference type="Proteomes" id="UP000264353">
    <property type="component" value="Chromosome A3"/>
</dbReference>
<dbReference type="Pfam" id="PF08263">
    <property type="entry name" value="LRRNT_2"/>
    <property type="match status" value="1"/>
</dbReference>
<dbReference type="Gene3D" id="3.80.10.10">
    <property type="entry name" value="Ribonuclease Inhibitor"/>
    <property type="match status" value="2"/>
</dbReference>
<evidence type="ECO:0000256" key="11">
    <source>
        <dbReference type="ARBA" id="ARBA00023180"/>
    </source>
</evidence>
<dbReference type="Pfam" id="PF23598">
    <property type="entry name" value="LRR_14"/>
    <property type="match status" value="1"/>
</dbReference>
<evidence type="ECO:0000256" key="7">
    <source>
        <dbReference type="ARBA" id="ARBA00022737"/>
    </source>
</evidence>
<evidence type="ECO:0000256" key="12">
    <source>
        <dbReference type="SAM" id="SignalP"/>
    </source>
</evidence>
<protein>
    <submittedName>
        <fullName evidence="15">Uncharacterized protein</fullName>
    </submittedName>
</protein>
<evidence type="ECO:0000256" key="8">
    <source>
        <dbReference type="ARBA" id="ARBA00022989"/>
    </source>
</evidence>
<proteinExistence type="inferred from homology"/>
<comment type="subcellular location">
    <subcellularLocation>
        <location evidence="1">Cell membrane</location>
        <topology evidence="1">Single-pass type I membrane protein</topology>
    </subcellularLocation>
</comment>
<evidence type="ECO:0000313" key="16">
    <source>
        <dbReference type="Proteomes" id="UP000264353"/>
    </source>
</evidence>
<evidence type="ECO:0000256" key="1">
    <source>
        <dbReference type="ARBA" id="ARBA00004251"/>
    </source>
</evidence>
<organism evidence="15 16">
    <name type="scientific">Brassica campestris</name>
    <name type="common">Field mustard</name>
    <dbReference type="NCBI Taxonomy" id="3711"/>
    <lineage>
        <taxon>Eukaryota</taxon>
        <taxon>Viridiplantae</taxon>
        <taxon>Streptophyta</taxon>
        <taxon>Embryophyta</taxon>
        <taxon>Tracheophyta</taxon>
        <taxon>Spermatophyta</taxon>
        <taxon>Magnoliopsida</taxon>
        <taxon>eudicotyledons</taxon>
        <taxon>Gunneridae</taxon>
        <taxon>Pentapetalae</taxon>
        <taxon>rosids</taxon>
        <taxon>malvids</taxon>
        <taxon>Brassicales</taxon>
        <taxon>Brassicaceae</taxon>
        <taxon>Brassiceae</taxon>
        <taxon>Brassica</taxon>
    </lineage>
</organism>
<keyword evidence="6 12" id="KW-0732">Signal</keyword>
<keyword evidence="9" id="KW-0472">Membrane</keyword>
<dbReference type="InterPro" id="IPR046956">
    <property type="entry name" value="RLP23-like"/>
</dbReference>
<keyword evidence="10" id="KW-0675">Receptor</keyword>
<keyword evidence="7" id="KW-0677">Repeat</keyword>
<keyword evidence="5" id="KW-0812">Transmembrane</keyword>
<feature type="domain" description="Leucine-rich repeat-containing N-terminal plant-type" evidence="13">
    <location>
        <begin position="37"/>
        <end position="86"/>
    </location>
</feature>
<gene>
    <name evidence="15" type="ORF">BRARA_C04103</name>
</gene>
<evidence type="ECO:0000259" key="13">
    <source>
        <dbReference type="Pfam" id="PF08263"/>
    </source>
</evidence>
<evidence type="ECO:0000256" key="2">
    <source>
        <dbReference type="ARBA" id="ARBA00009592"/>
    </source>
</evidence>
<name>A0A398A9E0_BRACM</name>
<feature type="chain" id="PRO_5017476349" evidence="12">
    <location>
        <begin position="30"/>
        <end position="559"/>
    </location>
</feature>
<comment type="similarity">
    <text evidence="2">Belongs to the RLP family.</text>
</comment>
<keyword evidence="4" id="KW-0433">Leucine-rich repeat</keyword>
<dbReference type="FunFam" id="3.80.10.10:FF:000383">
    <property type="entry name" value="Leucine-rich repeat receptor protein kinase EMS1"/>
    <property type="match status" value="1"/>
</dbReference>
<keyword evidence="11" id="KW-0325">Glycoprotein</keyword>
<dbReference type="InterPro" id="IPR055414">
    <property type="entry name" value="LRR_R13L4/SHOC2-like"/>
</dbReference>
<reference evidence="15 16" key="1">
    <citation type="submission" date="2018-06" db="EMBL/GenBank/DDBJ databases">
        <title>WGS assembly of Brassica rapa FPsc.</title>
        <authorList>
            <person name="Bowman J."/>
            <person name="Kohchi T."/>
            <person name="Yamato K."/>
            <person name="Jenkins J."/>
            <person name="Shu S."/>
            <person name="Ishizaki K."/>
            <person name="Yamaoka S."/>
            <person name="Nishihama R."/>
            <person name="Nakamura Y."/>
            <person name="Berger F."/>
            <person name="Adam C."/>
            <person name="Aki S."/>
            <person name="Althoff F."/>
            <person name="Araki T."/>
            <person name="Arteaga-Vazquez M."/>
            <person name="Balasubrmanian S."/>
            <person name="Bauer D."/>
            <person name="Boehm C."/>
            <person name="Briginshaw L."/>
            <person name="Caballero-Perez J."/>
            <person name="Catarino B."/>
            <person name="Chen F."/>
            <person name="Chiyoda S."/>
            <person name="Chovatia M."/>
            <person name="Davies K."/>
            <person name="Delmans M."/>
            <person name="Demura T."/>
            <person name="Dierschke T."/>
            <person name="Dolan L."/>
            <person name="Dorantes-Acosta A."/>
            <person name="Eklund D."/>
            <person name="Florent S."/>
            <person name="Flores-Sandoval E."/>
            <person name="Fujiyama A."/>
            <person name="Fukuzawa H."/>
            <person name="Galik B."/>
            <person name="Grimanelli D."/>
            <person name="Grimwood J."/>
            <person name="Grossniklaus U."/>
            <person name="Hamada T."/>
            <person name="Haseloff J."/>
            <person name="Hetherington A."/>
            <person name="Higo A."/>
            <person name="Hirakawa Y."/>
            <person name="Hundley H."/>
            <person name="Ikeda Y."/>
            <person name="Inoue K."/>
            <person name="Inoue S."/>
            <person name="Ishida S."/>
            <person name="Jia Q."/>
            <person name="Kakita M."/>
            <person name="Kanazawa T."/>
            <person name="Kawai Y."/>
            <person name="Kawashima T."/>
            <person name="Kennedy M."/>
            <person name="Kinose K."/>
            <person name="Kinoshita T."/>
            <person name="Kohara Y."/>
            <person name="Koide E."/>
            <person name="Komatsu K."/>
            <person name="Kopischke S."/>
            <person name="Kubo M."/>
            <person name="Kyozuka J."/>
            <person name="Lagercrantz U."/>
            <person name="Lin S."/>
            <person name="Lindquist E."/>
            <person name="Lipzen A."/>
            <person name="Lu C."/>
            <person name="Luna E."/>
            <person name="Martienssen R."/>
            <person name="Minamino N."/>
            <person name="Mizutani M."/>
            <person name="Mizutani M."/>
            <person name="Mochizuki N."/>
            <person name="Monte I."/>
            <person name="Mosher R."/>
            <person name="Nagasaki H."/>
            <person name="Nakagami H."/>
            <person name="Naramoto S."/>
            <person name="Nishitani K."/>
            <person name="Ohtani M."/>
            <person name="Okamoto T."/>
            <person name="Okumura M."/>
            <person name="Phillips J."/>
            <person name="Pollak B."/>
            <person name="Reinders A."/>
            <person name="Roevekamp M."/>
            <person name="Sano R."/>
            <person name="Sawa S."/>
            <person name="Schmid M."/>
            <person name="Shirakawa M."/>
            <person name="Solano R."/>
            <person name="Spunde A."/>
            <person name="Suetsugu N."/>
            <person name="Sugano S."/>
            <person name="Sugiyama A."/>
            <person name="Sun R."/>
            <person name="Suzuki Y."/>
            <person name="Takenaka M."/>
            <person name="Takezawa D."/>
            <person name="Tomogane H."/>
            <person name="Tsuzuki M."/>
            <person name="Ueda T."/>
            <person name="Umeda M."/>
            <person name="Ward J."/>
            <person name="Watanabe Y."/>
            <person name="Yazaki K."/>
            <person name="Yokoyama R."/>
            <person name="Yoshitake Y."/>
            <person name="Yotsui I."/>
            <person name="Zachgo S."/>
            <person name="Schmutz J."/>
        </authorList>
    </citation>
    <scope>NUCLEOTIDE SEQUENCE [LARGE SCALE GENOMIC DNA]</scope>
    <source>
        <strain evidence="16">cv. B-3</strain>
    </source>
</reference>
<dbReference type="SUPFAM" id="SSF52058">
    <property type="entry name" value="L domain-like"/>
    <property type="match status" value="1"/>
</dbReference>
<dbReference type="PANTHER" id="PTHR48061">
    <property type="entry name" value="LEUCINE-RICH REPEAT RECEPTOR PROTEIN KINASE EMS1-LIKE-RELATED"/>
    <property type="match status" value="1"/>
</dbReference>
<evidence type="ECO:0000256" key="9">
    <source>
        <dbReference type="ARBA" id="ARBA00023136"/>
    </source>
</evidence>
<dbReference type="AlphaFoldDB" id="A0A398A9E0"/>